<evidence type="ECO:0000256" key="10">
    <source>
        <dbReference type="NCBIfam" id="TIGR00517"/>
    </source>
</evidence>
<dbReference type="Gene3D" id="1.10.1200.10">
    <property type="entry name" value="ACP-like"/>
    <property type="match status" value="1"/>
</dbReference>
<evidence type="ECO:0000256" key="1">
    <source>
        <dbReference type="ARBA" id="ARBA00005194"/>
    </source>
</evidence>
<dbReference type="PROSITE" id="PS50075">
    <property type="entry name" value="CARRIER"/>
    <property type="match status" value="1"/>
</dbReference>
<dbReference type="GO" id="GO:0000036">
    <property type="term" value="F:acyl carrier activity"/>
    <property type="evidence" value="ECO:0007669"/>
    <property type="project" value="UniProtKB-UniRule"/>
</dbReference>
<gene>
    <name evidence="9 13" type="primary">acpP</name>
    <name evidence="13" type="ORF">IPN91_03000</name>
</gene>
<proteinExistence type="inferred from homology"/>
<evidence type="ECO:0000256" key="6">
    <source>
        <dbReference type="ARBA" id="ARBA00022832"/>
    </source>
</evidence>
<dbReference type="GO" id="GO:0005737">
    <property type="term" value="C:cytoplasm"/>
    <property type="evidence" value="ECO:0007669"/>
    <property type="project" value="UniProtKB-SubCell"/>
</dbReference>
<dbReference type="NCBIfam" id="NF002151">
    <property type="entry name" value="PRK00982.1-5"/>
    <property type="match status" value="1"/>
</dbReference>
<dbReference type="FunFam" id="1.10.1200.10:FF:000003">
    <property type="entry name" value="Acyl carrier protein"/>
    <property type="match status" value="1"/>
</dbReference>
<comment type="similarity">
    <text evidence="2 9">Belongs to the acyl carrier protein (ACP) family.</text>
</comment>
<evidence type="ECO:0000313" key="14">
    <source>
        <dbReference type="Proteomes" id="UP000709959"/>
    </source>
</evidence>
<evidence type="ECO:0000256" key="9">
    <source>
        <dbReference type="HAMAP-Rule" id="MF_01217"/>
    </source>
</evidence>
<evidence type="ECO:0000313" key="13">
    <source>
        <dbReference type="EMBL" id="MBK8571612.1"/>
    </source>
</evidence>
<keyword evidence="4 9" id="KW-0444">Lipid biosynthesis</keyword>
<evidence type="ECO:0000256" key="8">
    <source>
        <dbReference type="ARBA" id="ARBA00023160"/>
    </source>
</evidence>
<keyword evidence="5 9" id="KW-0597">Phosphoprotein</keyword>
<evidence type="ECO:0000256" key="3">
    <source>
        <dbReference type="ARBA" id="ARBA00022450"/>
    </source>
</evidence>
<evidence type="ECO:0000256" key="11">
    <source>
        <dbReference type="RuleBase" id="RU003545"/>
    </source>
</evidence>
<dbReference type="InterPro" id="IPR009081">
    <property type="entry name" value="PP-bd_ACP"/>
</dbReference>
<dbReference type="Proteomes" id="UP000709959">
    <property type="component" value="Unassembled WGS sequence"/>
</dbReference>
<dbReference type="HAMAP" id="MF_01217">
    <property type="entry name" value="Acyl_carrier"/>
    <property type="match status" value="1"/>
</dbReference>
<evidence type="ECO:0000256" key="5">
    <source>
        <dbReference type="ARBA" id="ARBA00022553"/>
    </source>
</evidence>
<comment type="caution">
    <text evidence="13">The sequence shown here is derived from an EMBL/GenBank/DDBJ whole genome shotgun (WGS) entry which is preliminary data.</text>
</comment>
<dbReference type="SUPFAM" id="SSF47336">
    <property type="entry name" value="ACP-like"/>
    <property type="match status" value="1"/>
</dbReference>
<protein>
    <recommendedName>
        <fullName evidence="9 10">Acyl carrier protein</fullName>
        <shortName evidence="9">ACP</shortName>
    </recommendedName>
</protein>
<dbReference type="PANTHER" id="PTHR20863:SF76">
    <property type="entry name" value="CARRIER DOMAIN-CONTAINING PROTEIN"/>
    <property type="match status" value="1"/>
</dbReference>
<evidence type="ECO:0000256" key="7">
    <source>
        <dbReference type="ARBA" id="ARBA00023098"/>
    </source>
</evidence>
<feature type="domain" description="Carrier" evidence="12">
    <location>
        <begin position="2"/>
        <end position="77"/>
    </location>
</feature>
<comment type="function">
    <text evidence="9 11">Carrier of the growing fatty acid chain in fatty acid biosynthesis.</text>
</comment>
<sequence length="79" mass="8687">MADVRKKVIAIIAEQLAKPEDSISESSHFVDDLGADSLDTVEIIMAIEEAFSLEIPESEQEKIRTVGDAISYIEKHAKA</sequence>
<comment type="PTM">
    <text evidence="11">4'-phosphopantetheine is transferred from CoA to a specific serine of apo-ACP by acpS.</text>
</comment>
<keyword evidence="8 9" id="KW-0275">Fatty acid biosynthesis</keyword>
<comment type="subcellular location">
    <subcellularLocation>
        <location evidence="9">Cytoplasm</location>
    </subcellularLocation>
</comment>
<name>A0A936K6Q7_9BACT</name>
<dbReference type="InterPro" id="IPR003231">
    <property type="entry name" value="ACP"/>
</dbReference>
<comment type="PTM">
    <text evidence="9">4'-phosphopantetheine is transferred from CoA to a specific serine of apo-ACP by AcpS. This modification is essential for activity because fatty acids are bound in thioester linkage to the sulfhydryl of the prosthetic group.</text>
</comment>
<dbReference type="Pfam" id="PF00550">
    <property type="entry name" value="PP-binding"/>
    <property type="match status" value="1"/>
</dbReference>
<accession>A0A936K6Q7</accession>
<dbReference type="EMBL" id="JADKCH010000001">
    <property type="protein sequence ID" value="MBK8571612.1"/>
    <property type="molecule type" value="Genomic_DNA"/>
</dbReference>
<evidence type="ECO:0000256" key="2">
    <source>
        <dbReference type="ARBA" id="ARBA00010930"/>
    </source>
</evidence>
<dbReference type="GO" id="GO:0000035">
    <property type="term" value="F:acyl binding"/>
    <property type="evidence" value="ECO:0007669"/>
    <property type="project" value="TreeGrafter"/>
</dbReference>
<keyword evidence="9" id="KW-0963">Cytoplasm</keyword>
<keyword evidence="7 9" id="KW-0443">Lipid metabolism</keyword>
<feature type="modified residue" description="O-(pantetheine 4'-phosphoryl)serine" evidence="9">
    <location>
        <position position="37"/>
    </location>
</feature>
<evidence type="ECO:0000259" key="12">
    <source>
        <dbReference type="PROSITE" id="PS50075"/>
    </source>
</evidence>
<evidence type="ECO:0000256" key="4">
    <source>
        <dbReference type="ARBA" id="ARBA00022516"/>
    </source>
</evidence>
<dbReference type="PROSITE" id="PS00012">
    <property type="entry name" value="PHOSPHOPANTETHEINE"/>
    <property type="match status" value="1"/>
</dbReference>
<dbReference type="AlphaFoldDB" id="A0A936K6Q7"/>
<keyword evidence="6 9" id="KW-0276">Fatty acid metabolism</keyword>
<dbReference type="InterPro" id="IPR006162">
    <property type="entry name" value="Ppantetheine_attach_site"/>
</dbReference>
<reference evidence="13 14" key="1">
    <citation type="submission" date="2020-10" db="EMBL/GenBank/DDBJ databases">
        <title>Connecting structure to function with the recovery of over 1000 high-quality activated sludge metagenome-assembled genomes encoding full-length rRNA genes using long-read sequencing.</title>
        <authorList>
            <person name="Singleton C.M."/>
            <person name="Petriglieri F."/>
            <person name="Kristensen J.M."/>
            <person name="Kirkegaard R.H."/>
            <person name="Michaelsen T.Y."/>
            <person name="Andersen M.H."/>
            <person name="Karst S.M."/>
            <person name="Dueholm M.S."/>
            <person name="Nielsen P.H."/>
            <person name="Albertsen M."/>
        </authorList>
    </citation>
    <scope>NUCLEOTIDE SEQUENCE [LARGE SCALE GENOMIC DNA]</scope>
    <source>
        <strain evidence="13">OdNE_18-Q3-R46-58_MAXAC.008</strain>
    </source>
</reference>
<dbReference type="NCBIfam" id="TIGR00517">
    <property type="entry name" value="acyl_carrier"/>
    <property type="match status" value="1"/>
</dbReference>
<dbReference type="NCBIfam" id="NF002148">
    <property type="entry name" value="PRK00982.1-2"/>
    <property type="match status" value="1"/>
</dbReference>
<dbReference type="NCBIfam" id="NF002150">
    <property type="entry name" value="PRK00982.1-4"/>
    <property type="match status" value="1"/>
</dbReference>
<dbReference type="InterPro" id="IPR036736">
    <property type="entry name" value="ACP-like_sf"/>
</dbReference>
<comment type="pathway">
    <text evidence="1 9 11">Lipid metabolism; fatty acid biosynthesis.</text>
</comment>
<dbReference type="PANTHER" id="PTHR20863">
    <property type="entry name" value="ACYL CARRIER PROTEIN"/>
    <property type="match status" value="1"/>
</dbReference>
<keyword evidence="3 9" id="KW-0596">Phosphopantetheine</keyword>
<organism evidence="13 14">
    <name type="scientific">Candidatus Geothrix odensensis</name>
    <dbReference type="NCBI Taxonomy" id="2954440"/>
    <lineage>
        <taxon>Bacteria</taxon>
        <taxon>Pseudomonadati</taxon>
        <taxon>Acidobacteriota</taxon>
        <taxon>Holophagae</taxon>
        <taxon>Holophagales</taxon>
        <taxon>Holophagaceae</taxon>
        <taxon>Geothrix</taxon>
    </lineage>
</organism>